<sequence>MAQYCIYITGTLKTYGAPPVDASQGPADPPEKPAMAKHTTKTIPRENSRGQISVRRAIITQQLNTTCNITCRAMHERYQESSVYIAKRLSWKSTIVATVHVRAWVLPTRPTQRSTGSTIKQLNPTVAFQISEGWELPTAVHDDTGELRIRKPADTSFYFQKQHTGTIYQRFSRIQAQHEMSRPTAQGQKLTAITKRESGLPTTTKLLQNVELEERFPTMVPSLKIDRPISNDRENSRLGE</sequence>
<evidence type="ECO:0000313" key="3">
    <source>
        <dbReference type="Proteomes" id="UP000250235"/>
    </source>
</evidence>
<proteinExistence type="predicted"/>
<evidence type="ECO:0000256" key="1">
    <source>
        <dbReference type="SAM" id="MobiDB-lite"/>
    </source>
</evidence>
<protein>
    <submittedName>
        <fullName evidence="2">Indole-3-glycerol-phosphate synthase</fullName>
    </submittedName>
</protein>
<accession>A0A2Z6ZYP5</accession>
<keyword evidence="3" id="KW-1185">Reference proteome</keyword>
<evidence type="ECO:0000313" key="2">
    <source>
        <dbReference type="EMBL" id="KZV14181.1"/>
    </source>
</evidence>
<reference evidence="2 3" key="1">
    <citation type="journal article" date="2015" name="Proc. Natl. Acad. Sci. U.S.A.">
        <title>The resurrection genome of Boea hygrometrica: A blueprint for survival of dehydration.</title>
        <authorList>
            <person name="Xiao L."/>
            <person name="Yang G."/>
            <person name="Zhang L."/>
            <person name="Yang X."/>
            <person name="Zhao S."/>
            <person name="Ji Z."/>
            <person name="Zhou Q."/>
            <person name="Hu M."/>
            <person name="Wang Y."/>
            <person name="Chen M."/>
            <person name="Xu Y."/>
            <person name="Jin H."/>
            <person name="Xiao X."/>
            <person name="Hu G."/>
            <person name="Bao F."/>
            <person name="Hu Y."/>
            <person name="Wan P."/>
            <person name="Li L."/>
            <person name="Deng X."/>
            <person name="Kuang T."/>
            <person name="Xiang C."/>
            <person name="Zhu J.K."/>
            <person name="Oliver M.J."/>
            <person name="He Y."/>
        </authorList>
    </citation>
    <scope>NUCLEOTIDE SEQUENCE [LARGE SCALE GENOMIC DNA]</scope>
    <source>
        <strain evidence="3">cv. XS01</strain>
    </source>
</reference>
<dbReference type="EMBL" id="KV021482">
    <property type="protein sequence ID" value="KZV14181.1"/>
    <property type="molecule type" value="Genomic_DNA"/>
</dbReference>
<gene>
    <name evidence="2" type="ORF">F511_14628</name>
</gene>
<dbReference type="AlphaFoldDB" id="A0A2Z6ZYP5"/>
<dbReference type="Proteomes" id="UP000250235">
    <property type="component" value="Unassembled WGS sequence"/>
</dbReference>
<feature type="region of interest" description="Disordered" evidence="1">
    <location>
        <begin position="18"/>
        <end position="41"/>
    </location>
</feature>
<organism evidence="2 3">
    <name type="scientific">Dorcoceras hygrometricum</name>
    <dbReference type="NCBI Taxonomy" id="472368"/>
    <lineage>
        <taxon>Eukaryota</taxon>
        <taxon>Viridiplantae</taxon>
        <taxon>Streptophyta</taxon>
        <taxon>Embryophyta</taxon>
        <taxon>Tracheophyta</taxon>
        <taxon>Spermatophyta</taxon>
        <taxon>Magnoliopsida</taxon>
        <taxon>eudicotyledons</taxon>
        <taxon>Gunneridae</taxon>
        <taxon>Pentapetalae</taxon>
        <taxon>asterids</taxon>
        <taxon>lamiids</taxon>
        <taxon>Lamiales</taxon>
        <taxon>Gesneriaceae</taxon>
        <taxon>Didymocarpoideae</taxon>
        <taxon>Trichosporeae</taxon>
        <taxon>Loxocarpinae</taxon>
        <taxon>Dorcoceras</taxon>
    </lineage>
</organism>
<name>A0A2Z6ZYP5_9LAMI</name>